<dbReference type="PANTHER" id="PTHR39560:SF1">
    <property type="entry name" value="PROTEIN ADENYLYLTRANSFERASE FIC-RELATED"/>
    <property type="match status" value="1"/>
</dbReference>
<evidence type="ECO:0000313" key="9">
    <source>
        <dbReference type="EMBL" id="BED92967.1"/>
    </source>
</evidence>
<dbReference type="Gene3D" id="1.10.3290.10">
    <property type="entry name" value="Fido-like domain"/>
    <property type="match status" value="1"/>
</dbReference>
<dbReference type="SUPFAM" id="SSF140931">
    <property type="entry name" value="Fic-like"/>
    <property type="match status" value="1"/>
</dbReference>
<evidence type="ECO:0000256" key="4">
    <source>
        <dbReference type="ARBA" id="ARBA00022840"/>
    </source>
</evidence>
<dbReference type="GO" id="GO:0051302">
    <property type="term" value="P:regulation of cell division"/>
    <property type="evidence" value="ECO:0007669"/>
    <property type="project" value="TreeGrafter"/>
</dbReference>
<dbReference type="PROSITE" id="PS51459">
    <property type="entry name" value="FIDO"/>
    <property type="match status" value="1"/>
</dbReference>
<dbReference type="EC" id="2.7.7.108" evidence="5"/>
<keyword evidence="2" id="KW-0548">Nucleotidyltransferase</keyword>
<comment type="catalytic activity">
    <reaction evidence="6">
        <text>L-threonyl-[protein] + ATP = 3-O-(5'-adenylyl)-L-threonyl-[protein] + diphosphate</text>
        <dbReference type="Rhea" id="RHEA:54292"/>
        <dbReference type="Rhea" id="RHEA-COMP:11060"/>
        <dbReference type="Rhea" id="RHEA-COMP:13847"/>
        <dbReference type="ChEBI" id="CHEBI:30013"/>
        <dbReference type="ChEBI" id="CHEBI:30616"/>
        <dbReference type="ChEBI" id="CHEBI:33019"/>
        <dbReference type="ChEBI" id="CHEBI:138113"/>
        <dbReference type="EC" id="2.7.7.108"/>
    </reaction>
</comment>
<sequence>MVANINNYYEFEFDSFYCYPNTNVLKNKLNVQDEVKLNVAEREITSVKISVLEKNIIRGNFDLKHLKDIHKNIFCDIYDWAGQIRTVNIIKGNMFCNCMYINVCADELFKKLKSENYLRKLPFNELPDKLAFYFGEINALHPFREGNGRTQRLFIEYLARELGYSINFTKITEKEMIDASNLAFIGKYDSMTKIFNNVLEKN</sequence>
<dbReference type="AlphaFoldDB" id="A0AA48KZK1"/>
<proteinExistence type="predicted"/>
<evidence type="ECO:0000256" key="1">
    <source>
        <dbReference type="ARBA" id="ARBA00022679"/>
    </source>
</evidence>
<evidence type="ECO:0000256" key="7">
    <source>
        <dbReference type="ARBA" id="ARBA00048696"/>
    </source>
</evidence>
<accession>A0AA48KZK1</accession>
<gene>
    <name evidence="9" type="ORF">RsTaC01_0902</name>
</gene>
<name>A0AA48KZK1_9FIRM</name>
<evidence type="ECO:0000259" key="8">
    <source>
        <dbReference type="PROSITE" id="PS51459"/>
    </source>
</evidence>
<dbReference type="PANTHER" id="PTHR39560">
    <property type="entry name" value="PROTEIN ADENYLYLTRANSFERASE FIC-RELATED"/>
    <property type="match status" value="1"/>
</dbReference>
<dbReference type="Proteomes" id="UP001335720">
    <property type="component" value="Chromosome"/>
</dbReference>
<dbReference type="GO" id="GO:0005524">
    <property type="term" value="F:ATP binding"/>
    <property type="evidence" value="ECO:0007669"/>
    <property type="project" value="UniProtKB-KW"/>
</dbReference>
<evidence type="ECO:0000256" key="2">
    <source>
        <dbReference type="ARBA" id="ARBA00022695"/>
    </source>
</evidence>
<comment type="catalytic activity">
    <reaction evidence="7">
        <text>L-tyrosyl-[protein] + ATP = O-(5'-adenylyl)-L-tyrosyl-[protein] + diphosphate</text>
        <dbReference type="Rhea" id="RHEA:54288"/>
        <dbReference type="Rhea" id="RHEA-COMP:10136"/>
        <dbReference type="Rhea" id="RHEA-COMP:13846"/>
        <dbReference type="ChEBI" id="CHEBI:30616"/>
        <dbReference type="ChEBI" id="CHEBI:33019"/>
        <dbReference type="ChEBI" id="CHEBI:46858"/>
        <dbReference type="ChEBI" id="CHEBI:83624"/>
        <dbReference type="EC" id="2.7.7.108"/>
    </reaction>
</comment>
<keyword evidence="4" id="KW-0067">ATP-binding</keyword>
<evidence type="ECO:0000256" key="5">
    <source>
        <dbReference type="ARBA" id="ARBA00034531"/>
    </source>
</evidence>
<evidence type="ECO:0000256" key="6">
    <source>
        <dbReference type="ARBA" id="ARBA00047939"/>
    </source>
</evidence>
<dbReference type="InterPro" id="IPR003812">
    <property type="entry name" value="Fido"/>
</dbReference>
<reference evidence="9" key="1">
    <citation type="journal article" date="2023" name="ISME J.">
        <title>Emergence of putative energy parasites within Clostridia revealed by genome analysis of a novel endosymbiotic clade.</title>
        <authorList>
            <person name="Takahashi K."/>
            <person name="Kuwahara H."/>
            <person name="Horikawa Y."/>
            <person name="Izawa K."/>
            <person name="Kato D."/>
            <person name="Inagaki T."/>
            <person name="Yuki M."/>
            <person name="Ohkuma M."/>
            <person name="Hongoh Y."/>
        </authorList>
    </citation>
    <scope>NUCLEOTIDE SEQUENCE</scope>
    <source>
        <strain evidence="9">RsTa-C01</strain>
    </source>
</reference>
<protein>
    <recommendedName>
        <fullName evidence="5">protein adenylyltransferase</fullName>
        <ecNumber evidence="5">2.7.7.108</ecNumber>
    </recommendedName>
</protein>
<evidence type="ECO:0000256" key="3">
    <source>
        <dbReference type="ARBA" id="ARBA00022741"/>
    </source>
</evidence>
<keyword evidence="1" id="KW-0808">Transferase</keyword>
<dbReference type="Pfam" id="PF02661">
    <property type="entry name" value="Fic"/>
    <property type="match status" value="1"/>
</dbReference>
<dbReference type="InterPro" id="IPR036597">
    <property type="entry name" value="Fido-like_dom_sf"/>
</dbReference>
<dbReference type="KEGG" id="ptrh:RsTaC01_0902"/>
<dbReference type="EMBL" id="AP027925">
    <property type="protein sequence ID" value="BED92967.1"/>
    <property type="molecule type" value="Genomic_DNA"/>
</dbReference>
<keyword evidence="3" id="KW-0547">Nucleotide-binding</keyword>
<dbReference type="GO" id="GO:0070733">
    <property type="term" value="F:AMPylase activity"/>
    <property type="evidence" value="ECO:0007669"/>
    <property type="project" value="UniProtKB-EC"/>
</dbReference>
<organism evidence="9">
    <name type="scientific">Candidatus Paraimprobicoccus trichonymphae</name>
    <dbReference type="NCBI Taxonomy" id="3033793"/>
    <lineage>
        <taxon>Bacteria</taxon>
        <taxon>Bacillati</taxon>
        <taxon>Bacillota</taxon>
        <taxon>Clostridia</taxon>
        <taxon>Candidatus Paraimprobicoccus</taxon>
    </lineage>
</organism>
<feature type="domain" description="Fido" evidence="8">
    <location>
        <begin position="61"/>
        <end position="201"/>
    </location>
</feature>